<dbReference type="Gene3D" id="2.60.420.10">
    <property type="entry name" value="Maltose phosphorylase, domain 3"/>
    <property type="match status" value="1"/>
</dbReference>
<dbReference type="EMBL" id="PVBQ01000002">
    <property type="protein sequence ID" value="PRD48857.1"/>
    <property type="molecule type" value="Genomic_DNA"/>
</dbReference>
<evidence type="ECO:0000313" key="2">
    <source>
        <dbReference type="EMBL" id="PRD48857.1"/>
    </source>
</evidence>
<dbReference type="InterPro" id="IPR035398">
    <property type="entry name" value="Bac_rhamnosid_C"/>
</dbReference>
<dbReference type="Pfam" id="PF17390">
    <property type="entry name" value="Bac_rhamnosid_C"/>
    <property type="match status" value="1"/>
</dbReference>
<keyword evidence="3" id="KW-1185">Reference proteome</keyword>
<protein>
    <recommendedName>
        <fullName evidence="1">Alpha-L-rhamnosidase C-terminal domain-containing protein</fullName>
    </recommendedName>
</protein>
<comment type="caution">
    <text evidence="2">The sequence shown here is derived from an EMBL/GenBank/DDBJ whole genome shotgun (WGS) entry which is preliminary data.</text>
</comment>
<proteinExistence type="predicted"/>
<accession>A0A2S9J7Y4</accession>
<dbReference type="InterPro" id="IPR016007">
    <property type="entry name" value="Alpha_rhamnosid"/>
</dbReference>
<evidence type="ECO:0000313" key="3">
    <source>
        <dbReference type="Proteomes" id="UP000239711"/>
    </source>
</evidence>
<evidence type="ECO:0000259" key="1">
    <source>
        <dbReference type="Pfam" id="PF17390"/>
    </source>
</evidence>
<dbReference type="PANTHER" id="PTHR33307">
    <property type="entry name" value="ALPHA-RHAMNOSIDASE (EUROFUNG)"/>
    <property type="match status" value="1"/>
</dbReference>
<name>A0A2S9J7Y4_9SPHI</name>
<dbReference type="PANTHER" id="PTHR33307:SF6">
    <property type="entry name" value="ALPHA-RHAMNOSIDASE (EUROFUNG)-RELATED"/>
    <property type="match status" value="1"/>
</dbReference>
<organism evidence="2 3">
    <name type="scientific">Sphingobacterium haloxyli</name>
    <dbReference type="NCBI Taxonomy" id="2100533"/>
    <lineage>
        <taxon>Bacteria</taxon>
        <taxon>Pseudomonadati</taxon>
        <taxon>Bacteroidota</taxon>
        <taxon>Sphingobacteriia</taxon>
        <taxon>Sphingobacteriales</taxon>
        <taxon>Sphingobacteriaceae</taxon>
        <taxon>Sphingobacterium</taxon>
    </lineage>
</organism>
<sequence>MGIEPLEPGWRTFRIQPQLADLEYAKIRFPTIKGYIDAAYRQSANGLEAQLSIPANTVAEIYLPRKNKSGKPVLRVNGKEQEYELRQNWIKLPDLGTGNKEIVVVYHP</sequence>
<dbReference type="AlphaFoldDB" id="A0A2S9J7Y4"/>
<dbReference type="Proteomes" id="UP000239711">
    <property type="component" value="Unassembled WGS sequence"/>
</dbReference>
<gene>
    <name evidence="2" type="ORF">C5745_02645</name>
</gene>
<dbReference type="OrthoDB" id="9815108at2"/>
<reference evidence="2 3" key="1">
    <citation type="submission" date="2018-02" db="EMBL/GenBank/DDBJ databases">
        <title>The draft genome of Sphingobacterium sp. 5JN-11.</title>
        <authorList>
            <person name="Liu L."/>
            <person name="Li L."/>
            <person name="Liang L."/>
            <person name="Zhang X."/>
            <person name="Wang T."/>
        </authorList>
    </citation>
    <scope>NUCLEOTIDE SEQUENCE [LARGE SCALE GENOMIC DNA]</scope>
    <source>
        <strain evidence="2 3">5JN-11</strain>
    </source>
</reference>
<dbReference type="RefSeq" id="WP_105715422.1">
    <property type="nucleotide sequence ID" value="NZ_PVBQ01000002.1"/>
</dbReference>
<feature type="domain" description="Alpha-L-rhamnosidase C-terminal" evidence="1">
    <location>
        <begin position="2"/>
        <end position="70"/>
    </location>
</feature>